<dbReference type="Pfam" id="PF08241">
    <property type="entry name" value="Methyltransf_11"/>
    <property type="match status" value="1"/>
</dbReference>
<keyword evidence="2" id="KW-0808">Transferase</keyword>
<evidence type="ECO:0000313" key="2">
    <source>
        <dbReference type="EMBL" id="QKW51303.1"/>
    </source>
</evidence>
<protein>
    <submittedName>
        <fullName evidence="2">Class I SAM-dependent methyltransferase</fullName>
    </submittedName>
</protein>
<dbReference type="GO" id="GO:0032259">
    <property type="term" value="P:methylation"/>
    <property type="evidence" value="ECO:0007669"/>
    <property type="project" value="UniProtKB-KW"/>
</dbReference>
<dbReference type="InterPro" id="IPR016584">
    <property type="entry name" value="MeTrfase_VrtF"/>
</dbReference>
<dbReference type="CDD" id="cd02440">
    <property type="entry name" value="AdoMet_MTases"/>
    <property type="match status" value="1"/>
</dbReference>
<reference evidence="2 3" key="1">
    <citation type="submission" date="2020-06" db="EMBL/GenBank/DDBJ databases">
        <title>Genome mining for natural products.</title>
        <authorList>
            <person name="Zhang B."/>
            <person name="Shi J."/>
            <person name="Ge H."/>
        </authorList>
    </citation>
    <scope>NUCLEOTIDE SEQUENCE [LARGE SCALE GENOMIC DNA]</scope>
    <source>
        <strain evidence="2 3">NA00687</strain>
    </source>
</reference>
<dbReference type="InterPro" id="IPR029063">
    <property type="entry name" value="SAM-dependent_MTases_sf"/>
</dbReference>
<dbReference type="Gene3D" id="3.40.50.150">
    <property type="entry name" value="Vaccinia Virus protein VP39"/>
    <property type="match status" value="1"/>
</dbReference>
<accession>A0A7H8NA34</accession>
<dbReference type="SUPFAM" id="SSF53335">
    <property type="entry name" value="S-adenosyl-L-methionine-dependent methyltransferases"/>
    <property type="match status" value="1"/>
</dbReference>
<keyword evidence="2" id="KW-0489">Methyltransferase</keyword>
<evidence type="ECO:0000313" key="3">
    <source>
        <dbReference type="Proteomes" id="UP000509303"/>
    </source>
</evidence>
<organism evidence="2 3">
    <name type="scientific">Streptomyces buecherae</name>
    <dbReference type="NCBI Taxonomy" id="2763006"/>
    <lineage>
        <taxon>Bacteria</taxon>
        <taxon>Bacillati</taxon>
        <taxon>Actinomycetota</taxon>
        <taxon>Actinomycetes</taxon>
        <taxon>Kitasatosporales</taxon>
        <taxon>Streptomycetaceae</taxon>
        <taxon>Streptomyces</taxon>
    </lineage>
</organism>
<gene>
    <name evidence="2" type="ORF">HUT08_19165</name>
</gene>
<keyword evidence="3" id="KW-1185">Reference proteome</keyword>
<sequence>MAIIPTPEDVVAGQKGYNPATLKFYDLTVYGFTCPVLWKVPRRELLRLYNRNISSEHLDIGVGSGFLLSKCTMPSADQRITLLDMNPHCLTHVKRRLSQYKVSTVQGNVLEPFPLPKRSHGSAALNLMLHCVPGDFAHKGVAFDHAAACVRPGGKVFGSTVLSQGVPVTKAARAAMNRLNASKDFNNRHDSLQDLRRELSARFSDFTLTVHGCTALFEATVEE</sequence>
<name>A0A7H8NA34_9ACTN</name>
<dbReference type="PIRSF" id="PIRSF011491">
    <property type="entry name" value="Mtase_YbcY_prd"/>
    <property type="match status" value="1"/>
</dbReference>
<dbReference type="AlphaFoldDB" id="A0A7H8NA34"/>
<dbReference type="RefSeq" id="WP_176163024.1">
    <property type="nucleotide sequence ID" value="NZ_CP054929.1"/>
</dbReference>
<feature type="domain" description="Methyltransferase type 11" evidence="1">
    <location>
        <begin position="58"/>
        <end position="157"/>
    </location>
</feature>
<dbReference type="InterPro" id="IPR013216">
    <property type="entry name" value="Methyltransf_11"/>
</dbReference>
<evidence type="ECO:0000259" key="1">
    <source>
        <dbReference type="Pfam" id="PF08241"/>
    </source>
</evidence>
<dbReference type="GO" id="GO:0008757">
    <property type="term" value="F:S-adenosylmethionine-dependent methyltransferase activity"/>
    <property type="evidence" value="ECO:0007669"/>
    <property type="project" value="InterPro"/>
</dbReference>
<proteinExistence type="predicted"/>
<dbReference type="EMBL" id="CP054929">
    <property type="protein sequence ID" value="QKW51303.1"/>
    <property type="molecule type" value="Genomic_DNA"/>
</dbReference>
<dbReference type="Proteomes" id="UP000509303">
    <property type="component" value="Chromosome"/>
</dbReference>